<evidence type="ECO:0000313" key="1">
    <source>
        <dbReference type="EMBL" id="CAK0848019.1"/>
    </source>
</evidence>
<reference evidence="1" key="1">
    <citation type="submission" date="2023-10" db="EMBL/GenBank/DDBJ databases">
        <authorList>
            <person name="Chen Y."/>
            <person name="Shah S."/>
            <person name="Dougan E. K."/>
            <person name="Thang M."/>
            <person name="Chan C."/>
        </authorList>
    </citation>
    <scope>NUCLEOTIDE SEQUENCE [LARGE SCALE GENOMIC DNA]</scope>
</reference>
<dbReference type="EMBL" id="CAUYUJ010014948">
    <property type="protein sequence ID" value="CAK0848019.1"/>
    <property type="molecule type" value="Genomic_DNA"/>
</dbReference>
<organism evidence="1 2">
    <name type="scientific">Prorocentrum cordatum</name>
    <dbReference type="NCBI Taxonomy" id="2364126"/>
    <lineage>
        <taxon>Eukaryota</taxon>
        <taxon>Sar</taxon>
        <taxon>Alveolata</taxon>
        <taxon>Dinophyceae</taxon>
        <taxon>Prorocentrales</taxon>
        <taxon>Prorocentraceae</taxon>
        <taxon>Prorocentrum</taxon>
    </lineage>
</organism>
<evidence type="ECO:0000313" key="2">
    <source>
        <dbReference type="Proteomes" id="UP001189429"/>
    </source>
</evidence>
<sequence>MIPPGQLRVGILGFGPEGSDDSSGESVADGHSSAIGRLMMGNSRLRSTQPVLANLRDPLNKIISALIRQQRLIELSIQRLPAAAELEQAERLELSEVSRKLTSQHIILANIIFGLRFAANTLAVNDESMSAPFPDEIDYVTVLGLDPE</sequence>
<name>A0ABN9TPI1_9DINO</name>
<comment type="caution">
    <text evidence="1">The sequence shown here is derived from an EMBL/GenBank/DDBJ whole genome shotgun (WGS) entry which is preliminary data.</text>
</comment>
<dbReference type="Proteomes" id="UP001189429">
    <property type="component" value="Unassembled WGS sequence"/>
</dbReference>
<proteinExistence type="predicted"/>
<keyword evidence="2" id="KW-1185">Reference proteome</keyword>
<gene>
    <name evidence="1" type="ORF">PCOR1329_LOCUS41075</name>
</gene>
<protein>
    <submittedName>
        <fullName evidence="1">Uncharacterized protein</fullName>
    </submittedName>
</protein>
<accession>A0ABN9TPI1</accession>